<dbReference type="EMBL" id="JAFREP010000013">
    <property type="protein sequence ID" value="MBO1319721.1"/>
    <property type="molecule type" value="Genomic_DNA"/>
</dbReference>
<sequence length="206" mass="22787">MTVTYLKPRQWNQSLQVSLFMKLWDQPLTEDQAATLKAKAPMSQKRSAFGNLNIEGTPFPSQSCLASRFHPDFVSVLEPGVIELVEAVGVHHNLITYTSCEGHHYHHPETANDERHVGILSRDKAEHAAVLRLFEAAAAFINRTGNNTPVEGALMDHGVSDGDRVYPAADLYLVKRDGFSWAAYFDAVDAVCAALCGYLFDQEPIA</sequence>
<name>A0A8J7QFW1_9BACT</name>
<dbReference type="RefSeq" id="WP_207859626.1">
    <property type="nucleotide sequence ID" value="NZ_JAFREP010000013.1"/>
</dbReference>
<dbReference type="Proteomes" id="UP000664417">
    <property type="component" value="Unassembled WGS sequence"/>
</dbReference>
<keyword evidence="2" id="KW-1185">Reference proteome</keyword>
<protein>
    <submittedName>
        <fullName evidence="1">Uncharacterized protein</fullName>
    </submittedName>
</protein>
<organism evidence="1 2">
    <name type="scientific">Acanthopleuribacter pedis</name>
    <dbReference type="NCBI Taxonomy" id="442870"/>
    <lineage>
        <taxon>Bacteria</taxon>
        <taxon>Pseudomonadati</taxon>
        <taxon>Acidobacteriota</taxon>
        <taxon>Holophagae</taxon>
        <taxon>Acanthopleuribacterales</taxon>
        <taxon>Acanthopleuribacteraceae</taxon>
        <taxon>Acanthopleuribacter</taxon>
    </lineage>
</organism>
<evidence type="ECO:0000313" key="2">
    <source>
        <dbReference type="Proteomes" id="UP000664417"/>
    </source>
</evidence>
<proteinExistence type="predicted"/>
<reference evidence="1" key="1">
    <citation type="submission" date="2021-03" db="EMBL/GenBank/DDBJ databases">
        <authorList>
            <person name="Wang G."/>
        </authorList>
    </citation>
    <scope>NUCLEOTIDE SEQUENCE</scope>
    <source>
        <strain evidence="1">KCTC 12899</strain>
    </source>
</reference>
<accession>A0A8J7QFW1</accession>
<comment type="caution">
    <text evidence="1">The sequence shown here is derived from an EMBL/GenBank/DDBJ whole genome shotgun (WGS) entry which is preliminary data.</text>
</comment>
<dbReference type="AlphaFoldDB" id="A0A8J7QFW1"/>
<evidence type="ECO:0000313" key="1">
    <source>
        <dbReference type="EMBL" id="MBO1319721.1"/>
    </source>
</evidence>
<gene>
    <name evidence="1" type="ORF">J3U88_14695</name>
</gene>